<sequence length="211" mass="24557">MKSRTFISITIPFIGYYFINKELSKKYPDFPKNQLPKESKLQNYIQRSNDKYFAYTDIFKTQVHSNSIDEVSTKFLNSPGISNLIVESNSINTNDNTITTSPSTILNSQIIKTIQSKNAHSTIISWYWNPNYSIVSFFEKLSSYGYPWRLMNGGIHEILLVKSKEQDGIIDIYFSTAHQYNDKRDGKLIPNWVQSLHRNYARIILYLATKE</sequence>
<name>K0KTQ7_WICCF</name>
<gene>
    <name evidence="1" type="ORF">BN7_6154</name>
</gene>
<proteinExistence type="predicted"/>
<reference evidence="1 2" key="1">
    <citation type="journal article" date="2012" name="Eukaryot. Cell">
        <title>Draft genome sequence of Wickerhamomyces ciferrii NRRL Y-1031 F-60-10.</title>
        <authorList>
            <person name="Schneider J."/>
            <person name="Andrea H."/>
            <person name="Blom J."/>
            <person name="Jaenicke S."/>
            <person name="Ruckert C."/>
            <person name="Schorsch C."/>
            <person name="Szczepanowski R."/>
            <person name="Farwick M."/>
            <person name="Goesmann A."/>
            <person name="Puhler A."/>
            <person name="Schaffer S."/>
            <person name="Tauch A."/>
            <person name="Kohler T."/>
            <person name="Brinkrolf K."/>
        </authorList>
    </citation>
    <scope>NUCLEOTIDE SEQUENCE [LARGE SCALE GENOMIC DNA]</scope>
    <source>
        <strain evidence="2">ATCC 14091 / BCRC 22168 / CBS 111 / JCM 3599 / NBRC 0793 / NRRL Y-1031 F-60-10</strain>
    </source>
</reference>
<accession>K0KTQ7</accession>
<dbReference type="InParanoid" id="K0KTQ7"/>
<dbReference type="STRING" id="1206466.K0KTQ7"/>
<organism evidence="1 2">
    <name type="scientific">Wickerhamomyces ciferrii (strain ATCC 14091 / BCRC 22168 / CBS 111 / JCM 3599 / NBRC 0793 / NRRL Y-1031 F-60-10)</name>
    <name type="common">Yeast</name>
    <name type="synonym">Pichia ciferrii</name>
    <dbReference type="NCBI Taxonomy" id="1206466"/>
    <lineage>
        <taxon>Eukaryota</taxon>
        <taxon>Fungi</taxon>
        <taxon>Dikarya</taxon>
        <taxon>Ascomycota</taxon>
        <taxon>Saccharomycotina</taxon>
        <taxon>Saccharomycetes</taxon>
        <taxon>Phaffomycetales</taxon>
        <taxon>Wickerhamomycetaceae</taxon>
        <taxon>Wickerhamomyces</taxon>
    </lineage>
</organism>
<dbReference type="Proteomes" id="UP000009328">
    <property type="component" value="Unassembled WGS sequence"/>
</dbReference>
<keyword evidence="2" id="KW-1185">Reference proteome</keyword>
<evidence type="ECO:0000313" key="1">
    <source>
        <dbReference type="EMBL" id="CCH46561.1"/>
    </source>
</evidence>
<dbReference type="eggNOG" id="ENOG502S4V9">
    <property type="taxonomic scope" value="Eukaryota"/>
</dbReference>
<dbReference type="HOGENOM" id="CLU_1305726_0_0_1"/>
<protein>
    <submittedName>
        <fullName evidence="1">Uncharacterized protein</fullName>
    </submittedName>
</protein>
<dbReference type="AlphaFoldDB" id="K0KTQ7"/>
<comment type="caution">
    <text evidence="1">The sequence shown here is derived from an EMBL/GenBank/DDBJ whole genome shotgun (WGS) entry which is preliminary data.</text>
</comment>
<dbReference type="EMBL" id="CAIF01000253">
    <property type="protein sequence ID" value="CCH46561.1"/>
    <property type="molecule type" value="Genomic_DNA"/>
</dbReference>
<evidence type="ECO:0000313" key="2">
    <source>
        <dbReference type="Proteomes" id="UP000009328"/>
    </source>
</evidence>